<evidence type="ECO:0000313" key="1">
    <source>
        <dbReference type="EMBL" id="KAJ8401447.1"/>
    </source>
</evidence>
<dbReference type="Gene3D" id="3.60.10.10">
    <property type="entry name" value="Endonuclease/exonuclease/phosphatase"/>
    <property type="match status" value="1"/>
</dbReference>
<dbReference type="Proteomes" id="UP001221898">
    <property type="component" value="Unassembled WGS sequence"/>
</dbReference>
<dbReference type="EMBL" id="JAINUG010000070">
    <property type="protein sequence ID" value="KAJ8401447.1"/>
    <property type="molecule type" value="Genomic_DNA"/>
</dbReference>
<comment type="caution">
    <text evidence="1">The sequence shown here is derived from an EMBL/GenBank/DDBJ whole genome shotgun (WGS) entry which is preliminary data.</text>
</comment>
<protein>
    <recommendedName>
        <fullName evidence="3">Reverse transcriptase</fullName>
    </recommendedName>
</protein>
<gene>
    <name evidence="1" type="ORF">AAFF_G00383660</name>
</gene>
<dbReference type="SUPFAM" id="SSF56219">
    <property type="entry name" value="DNase I-like"/>
    <property type="match status" value="1"/>
</dbReference>
<dbReference type="AlphaFoldDB" id="A0AAD7SF39"/>
<dbReference type="InterPro" id="IPR036691">
    <property type="entry name" value="Endo/exonu/phosph_ase_sf"/>
</dbReference>
<evidence type="ECO:0008006" key="3">
    <source>
        <dbReference type="Google" id="ProtNLM"/>
    </source>
</evidence>
<organism evidence="1 2">
    <name type="scientific">Aldrovandia affinis</name>
    <dbReference type="NCBI Taxonomy" id="143900"/>
    <lineage>
        <taxon>Eukaryota</taxon>
        <taxon>Metazoa</taxon>
        <taxon>Chordata</taxon>
        <taxon>Craniata</taxon>
        <taxon>Vertebrata</taxon>
        <taxon>Euteleostomi</taxon>
        <taxon>Actinopterygii</taxon>
        <taxon>Neopterygii</taxon>
        <taxon>Teleostei</taxon>
        <taxon>Notacanthiformes</taxon>
        <taxon>Halosauridae</taxon>
        <taxon>Aldrovandia</taxon>
    </lineage>
</organism>
<accession>A0AAD7SF39</accession>
<reference evidence="1" key="1">
    <citation type="journal article" date="2023" name="Science">
        <title>Genome structures resolve the early diversification of teleost fishes.</title>
        <authorList>
            <person name="Parey E."/>
            <person name="Louis A."/>
            <person name="Montfort J."/>
            <person name="Bouchez O."/>
            <person name="Roques C."/>
            <person name="Iampietro C."/>
            <person name="Lluch J."/>
            <person name="Castinel A."/>
            <person name="Donnadieu C."/>
            <person name="Desvignes T."/>
            <person name="Floi Bucao C."/>
            <person name="Jouanno E."/>
            <person name="Wen M."/>
            <person name="Mejri S."/>
            <person name="Dirks R."/>
            <person name="Jansen H."/>
            <person name="Henkel C."/>
            <person name="Chen W.J."/>
            <person name="Zahm M."/>
            <person name="Cabau C."/>
            <person name="Klopp C."/>
            <person name="Thompson A.W."/>
            <person name="Robinson-Rechavi M."/>
            <person name="Braasch I."/>
            <person name="Lecointre G."/>
            <person name="Bobe J."/>
            <person name="Postlethwait J.H."/>
            <person name="Berthelot C."/>
            <person name="Roest Crollius H."/>
            <person name="Guiguen Y."/>
        </authorList>
    </citation>
    <scope>NUCLEOTIDE SEQUENCE</scope>
    <source>
        <strain evidence="1">NC1722</strain>
    </source>
</reference>
<proteinExistence type="predicted"/>
<name>A0AAD7SF39_9TELE</name>
<keyword evidence="2" id="KW-1185">Reference proteome</keyword>
<sequence length="317" mass="36028">MGKRWTFQDRATSMRRQLDYILVRRKWRKSILNAESYSTFDSVGSDHRVVAARLRLSLRVPKSAPRARPDWEAFAGSPELQANYTAEVRGRLHLLAEEGEPTTYERFLSASEEATRKWVVRARTRVEEARRSFVREGTAESQEELNGAKQQLFSTYDRIKGEELMEKVKKVETVHGERRYKESWKVINEMSGRKRSREGQLAGCSPEERVTSWFTHFRDLLGTHPTVDGAEEEIPAVLTSLEIDDGPFTATEFATVKSTLKEGKSAGPDGIPPEVPKNCDLDDIILEICNQALIENIKPDIWSLSNIIPVPNPGLRA</sequence>
<evidence type="ECO:0000313" key="2">
    <source>
        <dbReference type="Proteomes" id="UP001221898"/>
    </source>
</evidence>
<dbReference type="PANTHER" id="PTHR19446">
    <property type="entry name" value="REVERSE TRANSCRIPTASES"/>
    <property type="match status" value="1"/>
</dbReference>